<protein>
    <submittedName>
        <fullName evidence="4">Phage tail tape measure protein</fullName>
    </submittedName>
</protein>
<evidence type="ECO:0000313" key="4">
    <source>
        <dbReference type="EMBL" id="QAV20112.1"/>
    </source>
</evidence>
<evidence type="ECO:0000313" key="5">
    <source>
        <dbReference type="Proteomes" id="UP000288943"/>
    </source>
</evidence>
<name>A0A410X0Y2_9BACL</name>
<dbReference type="InterPro" id="IPR010090">
    <property type="entry name" value="Phage_tape_meas"/>
</dbReference>
<feature type="coiled-coil region" evidence="1">
    <location>
        <begin position="655"/>
        <end position="683"/>
    </location>
</feature>
<dbReference type="OrthoDB" id="2663535at2"/>
<reference evidence="3 6" key="2">
    <citation type="submission" date="2022-05" db="EMBL/GenBank/DDBJ databases">
        <title>Genome Sequencing of Bee-Associated Microbes.</title>
        <authorList>
            <person name="Dunlap C."/>
        </authorList>
    </citation>
    <scope>NUCLEOTIDE SEQUENCE [LARGE SCALE GENOMIC DNA]</scope>
    <source>
        <strain evidence="3 6">NRRL B-23120</strain>
    </source>
</reference>
<evidence type="ECO:0000256" key="1">
    <source>
        <dbReference type="SAM" id="Coils"/>
    </source>
</evidence>
<dbReference type="NCBIfam" id="TIGR01760">
    <property type="entry name" value="tape_meas_TP901"/>
    <property type="match status" value="1"/>
</dbReference>
<dbReference type="EMBL" id="CP026520">
    <property type="protein sequence ID" value="QAV20112.1"/>
    <property type="molecule type" value="Genomic_DNA"/>
</dbReference>
<feature type="compositionally biased region" description="Low complexity" evidence="2">
    <location>
        <begin position="137"/>
        <end position="164"/>
    </location>
</feature>
<gene>
    <name evidence="3" type="ORF">M5X16_28620</name>
    <name evidence="4" type="ORF">PC41400_21575</name>
</gene>
<evidence type="ECO:0000256" key="2">
    <source>
        <dbReference type="SAM" id="MobiDB-lite"/>
    </source>
</evidence>
<dbReference type="GeneID" id="95377386"/>
<evidence type="ECO:0000313" key="6">
    <source>
        <dbReference type="Proteomes" id="UP001527202"/>
    </source>
</evidence>
<proteinExistence type="predicted"/>
<dbReference type="Proteomes" id="UP000288943">
    <property type="component" value="Chromosome"/>
</dbReference>
<keyword evidence="6" id="KW-1185">Reference proteome</keyword>
<feature type="region of interest" description="Disordered" evidence="2">
    <location>
        <begin position="128"/>
        <end position="187"/>
    </location>
</feature>
<keyword evidence="1" id="KW-0175">Coiled coil</keyword>
<dbReference type="KEGG" id="pchi:PC41400_21575"/>
<reference evidence="4 5" key="1">
    <citation type="submission" date="2018-01" db="EMBL/GenBank/DDBJ databases">
        <title>The whole genome sequencing and assembly of Paenibacillus chitinolyticus KCCM 41400 strain.</title>
        <authorList>
            <person name="Kim J.-Y."/>
            <person name="Park M.-K."/>
            <person name="Lee Y.-J."/>
            <person name="Yi H."/>
            <person name="Bahn Y.-S."/>
            <person name="Kim J.F."/>
            <person name="Lee D.-W."/>
        </authorList>
    </citation>
    <scope>NUCLEOTIDE SEQUENCE [LARGE SCALE GENOMIC DNA]</scope>
    <source>
        <strain evidence="4 5">KCCM 41400</strain>
    </source>
</reference>
<accession>A0A410X0Y2</accession>
<dbReference type="RefSeq" id="WP_053228767.1">
    <property type="nucleotide sequence ID" value="NZ_CP026520.1"/>
</dbReference>
<dbReference type="Proteomes" id="UP001527202">
    <property type="component" value="Unassembled WGS sequence"/>
</dbReference>
<dbReference type="EMBL" id="JAMDMJ010000054">
    <property type="protein sequence ID" value="MCY9599715.1"/>
    <property type="molecule type" value="Genomic_DNA"/>
</dbReference>
<organism evidence="4 5">
    <name type="scientific">Paenibacillus chitinolyticus</name>
    <dbReference type="NCBI Taxonomy" id="79263"/>
    <lineage>
        <taxon>Bacteria</taxon>
        <taxon>Bacillati</taxon>
        <taxon>Bacillota</taxon>
        <taxon>Bacilli</taxon>
        <taxon>Bacillales</taxon>
        <taxon>Paenibacillaceae</taxon>
        <taxon>Paenibacillus</taxon>
    </lineage>
</organism>
<feature type="compositionally biased region" description="Basic and acidic residues" evidence="2">
    <location>
        <begin position="167"/>
        <end position="177"/>
    </location>
</feature>
<sequence>MAMNEKDVVGARLKLDTSKLLPAFQVIDGGAKKNAESFRLLNNEIAQTERVYGDLAKAMDKSALSAEERRKKILDESRALVEQRTAQAELLRAKKESLEATNQVVEAKLATQEAIVKKRNQAIEQQEREHLQRMQTLQSKSQSASSQEALAQAKLDQKLQQIQQSNAREEREAERHAQRMNQISQQTGQMVAGPSIASNLGERLQQAALHATVYQGIYAAIHATQQAIHDGLVKIESNMAGYVQTNEHYFVSFNKSTGEMVMNTQRLNEETTKFIQTAHDLGADINDVTESARLWGRMYKDVNVVQEMVRQSTKLSTVDMVALSDSTKMMEAVMAQYAVHIGNANDAMVIGNRVLDSWSKVAHDTMAPARDLGAAFERTGKIASETGVSFDFMNGLISAGIRNTALSGENLGNMWKTVLGTIRTDKAVKELEELDVRTKEVVNGVEQWRKAEDILLDLSVKVIDKNYDLTKSYADISRGVYQFAKLAASLNVGDILLGQSASINSTGSTMEYLKVQMDTIERKAKQTKTSLLAIFNQAGEDGLRTTIKNALDVLDQLLIGLTKVPKEVYQGTAALAGLVVAYKAIYQPIMSWVAAERALSAAKSISIMATNAETTAIYAQTAAMAQAARMTALATGGLTLLVGVISLYVFNLGAAEKAERNQREEMEKKIAVQEQMINQTERQSEFLTKAIDVRNQLTQALKNQSLTEEQKNNITNQLSKTEQAITAVIGEEGLQRLKTAGYTKEAIQAEKEAIESKRQVMIAASNEMIRKDQQETQTRIAEAKKRMAAMGEEMKVLQARANMQNSSGVSSIKKSVFGFFGLSVPETYTERLLGEKQNEYNKLQDTINEGNARLNELSGKLVDNASKSLDPLSGMSGKGERNDSTEDQKKSFQAEMNKYRHLVNMKKEGYVSAADQAKQLKAIRDKYKGSLSEEDLYGIDEDIFRAGEGVSTKAKGFSAGKQPKAPKAPKQREPYKFPLDAIDKDIKEAKMVVDSADSVIDFYNAKRGAMSGVIDDYAQRIELFDNRQKQLHVSNESLRASLGELQGKQAELNRLYKNGTITLDEYNRFSEDVTTRIASLTKEIDANSIAWWNDAKAIKEVKEQQIQDSFEFSEKWISHQKAIGELAAEGELAAWKRVQARYLEGTEQRKRADEQVYAAKKALMQEEESRLKDKATKEEKSVEESFKTQKKLLNDLKKAELDAIKTARDQYVDAQDAKIKALEKLIQLEDESNEDDDYEAELAKKKARAKLLEDAVGPEGKKERRDLLVEIEKMEEEHRRKLRKRGLESLKEQYQEEKTAKEKEFDEKKQAVETHYDSLLNVFDQFKNDVEGRAEALKQLQILKESEKNAEILKQLDAFIDSYKSKMTTIAGYAPADGGETERERDLRTYNSNIDKWYAGDDAEKARVHDENQHLRWKYGIEEDTGKLQHFSEGGIVRGKPGDAVRVVAHADELILNPAQQGNLFRLLNMGMPKIQYDTSTYSKPAEIIQKITYNYEINSGDVNLSDEADIKSYWRERDVMVRRFQSRGGVKTV</sequence>
<feature type="region of interest" description="Disordered" evidence="2">
    <location>
        <begin position="865"/>
        <end position="891"/>
    </location>
</feature>
<evidence type="ECO:0000313" key="3">
    <source>
        <dbReference type="EMBL" id="MCY9599715.1"/>
    </source>
</evidence>
<feature type="coiled-coil region" evidence="1">
    <location>
        <begin position="1211"/>
        <end position="1311"/>
    </location>
</feature>
<feature type="compositionally biased region" description="Basic and acidic residues" evidence="2">
    <location>
        <begin position="878"/>
        <end position="891"/>
    </location>
</feature>
<feature type="coiled-coil region" evidence="1">
    <location>
        <begin position="766"/>
        <end position="800"/>
    </location>
</feature>